<dbReference type="InterPro" id="IPR019293">
    <property type="entry name" value="ThiN"/>
</dbReference>
<protein>
    <recommendedName>
        <fullName evidence="1">Thiamine-phosphate synthase ThiN domain-containing protein</fullName>
    </recommendedName>
</protein>
<keyword evidence="3" id="KW-1185">Reference proteome</keyword>
<dbReference type="eggNOG" id="arCOG00021">
    <property type="taxonomic scope" value="Archaea"/>
</dbReference>
<dbReference type="Gene3D" id="3.40.225.10">
    <property type="entry name" value="Class II aldolase/adducin N-terminal domain"/>
    <property type="match status" value="1"/>
</dbReference>
<evidence type="ECO:0000313" key="3">
    <source>
        <dbReference type="Proteomes" id="UP000007812"/>
    </source>
</evidence>
<organism evidence="2 3">
    <name type="scientific">Metallosphaera cuprina (strain Ar-4)</name>
    <dbReference type="NCBI Taxonomy" id="1006006"/>
    <lineage>
        <taxon>Archaea</taxon>
        <taxon>Thermoproteota</taxon>
        <taxon>Thermoprotei</taxon>
        <taxon>Sulfolobales</taxon>
        <taxon>Sulfolobaceae</taxon>
        <taxon>Metallosphaera</taxon>
    </lineage>
</organism>
<feature type="domain" description="Thiamine-phosphate synthase ThiN" evidence="1">
    <location>
        <begin position="124"/>
        <end position="282"/>
    </location>
</feature>
<dbReference type="PANTHER" id="PTHR40730:SF4">
    <property type="entry name" value="TRANSCRIPTIONAL REGULATOR"/>
    <property type="match status" value="1"/>
</dbReference>
<dbReference type="EMBL" id="CP002656">
    <property type="protein sequence ID" value="AEB94233.1"/>
    <property type="molecule type" value="Genomic_DNA"/>
</dbReference>
<accession>F4FYB4</accession>
<evidence type="ECO:0000313" key="2">
    <source>
        <dbReference type="EMBL" id="AEB94233.1"/>
    </source>
</evidence>
<sequence>MLPNVRGLVAKRLRAQGMSQNKIAVLVGVTQPAIKQYLDAREEDFRQKLYEAYLKDEEIEAIISNLVNLVSNGEKEEASLYFTTLGLMFLSELRLCSLHRKINTSIPPDCRICTGLYKEEEERELQLALSLLKNREVSNLIPEVLSNIAYSKRDAKEIADVLAIPGRIAVIGGLPTPASKPTWGGSRHLATILLEVRKTCSKWRSVMNIKLDYCIEKALKQANLISKVVGPSDKRDDVSIAKIVAAVMNDCPDVILHLGGNGLEPNAYVFGENPLQVSSRVVEIAKFCSDLT</sequence>
<dbReference type="STRING" id="1006006.Mcup_0124"/>
<name>F4FYB4_METCR</name>
<proteinExistence type="predicted"/>
<gene>
    <name evidence="2" type="ordered locus">Mcup_0124</name>
</gene>
<dbReference type="Proteomes" id="UP000007812">
    <property type="component" value="Chromosome"/>
</dbReference>
<dbReference type="Pfam" id="PF10120">
    <property type="entry name" value="ThiN"/>
    <property type="match status" value="1"/>
</dbReference>
<dbReference type="SUPFAM" id="SSF53639">
    <property type="entry name" value="AraD/HMP-PK domain-like"/>
    <property type="match status" value="1"/>
</dbReference>
<dbReference type="HOGENOM" id="CLU_054903_0_0_2"/>
<evidence type="ECO:0000259" key="1">
    <source>
        <dbReference type="Pfam" id="PF10120"/>
    </source>
</evidence>
<dbReference type="KEGG" id="mcn:Mcup_0124"/>
<dbReference type="PATRIC" id="fig|1006006.8.peg.125"/>
<dbReference type="PANTHER" id="PTHR40730">
    <property type="entry name" value="TRANSCRIPTIONAL REGULATOR PROTEIN-LIKE PROTEIN"/>
    <property type="match status" value="1"/>
</dbReference>
<reference evidence="2 3" key="1">
    <citation type="journal article" date="2011" name="J. Bacteriol.">
        <title>Complete genome sequence of Metallosphaera cuprina, a metal sulfide-oxidizing archaeon from a hot spring.</title>
        <authorList>
            <person name="Liu L.J."/>
            <person name="You X.Y."/>
            <person name="Zheng H."/>
            <person name="Wang S."/>
            <person name="Jiang C.Y."/>
            <person name="Liu S.J."/>
        </authorList>
    </citation>
    <scope>NUCLEOTIDE SEQUENCE [LARGE SCALE GENOMIC DNA]</scope>
    <source>
        <strain evidence="2 3">Ar-4</strain>
    </source>
</reference>
<dbReference type="InterPro" id="IPR036409">
    <property type="entry name" value="Aldolase_II/adducin_N_sf"/>
</dbReference>
<dbReference type="AlphaFoldDB" id="F4FYB4"/>